<name>A0ABQ6MU04_9STRA</name>
<comment type="caution">
    <text evidence="2">The sequence shown here is derived from an EMBL/GenBank/DDBJ whole genome shotgun (WGS) entry which is preliminary data.</text>
</comment>
<feature type="non-terminal residue" evidence="2">
    <location>
        <position position="116"/>
    </location>
</feature>
<dbReference type="SUPFAM" id="SSF52540">
    <property type="entry name" value="P-loop containing nucleoside triphosphate hydrolases"/>
    <property type="match status" value="1"/>
</dbReference>
<keyword evidence="3" id="KW-1185">Reference proteome</keyword>
<evidence type="ECO:0000313" key="2">
    <source>
        <dbReference type="EMBL" id="GMI32574.1"/>
    </source>
</evidence>
<dbReference type="Gene3D" id="3.40.50.300">
    <property type="entry name" value="P-loop containing nucleotide triphosphate hydrolases"/>
    <property type="match status" value="1"/>
</dbReference>
<evidence type="ECO:0000313" key="3">
    <source>
        <dbReference type="Proteomes" id="UP001165060"/>
    </source>
</evidence>
<dbReference type="NCBIfam" id="TIGR00231">
    <property type="entry name" value="small_GTP"/>
    <property type="match status" value="1"/>
</dbReference>
<dbReference type="InterPro" id="IPR005225">
    <property type="entry name" value="Small_GTP-bd"/>
</dbReference>
<proteinExistence type="inferred from homology"/>
<dbReference type="Proteomes" id="UP001165060">
    <property type="component" value="Unassembled WGS sequence"/>
</dbReference>
<dbReference type="Pfam" id="PF00071">
    <property type="entry name" value="Ras"/>
    <property type="match status" value="1"/>
</dbReference>
<organism evidence="2 3">
    <name type="scientific">Tetraparma gracilis</name>
    <dbReference type="NCBI Taxonomy" id="2962635"/>
    <lineage>
        <taxon>Eukaryota</taxon>
        <taxon>Sar</taxon>
        <taxon>Stramenopiles</taxon>
        <taxon>Ochrophyta</taxon>
        <taxon>Bolidophyceae</taxon>
        <taxon>Parmales</taxon>
        <taxon>Triparmaceae</taxon>
        <taxon>Tetraparma</taxon>
    </lineage>
</organism>
<evidence type="ECO:0000256" key="1">
    <source>
        <dbReference type="ARBA" id="ARBA00006270"/>
    </source>
</evidence>
<protein>
    <submittedName>
        <fullName evidence="2">Uncharacterized protein</fullName>
    </submittedName>
</protein>
<dbReference type="EMBL" id="BRYB01004522">
    <property type="protein sequence ID" value="GMI32574.1"/>
    <property type="molecule type" value="Genomic_DNA"/>
</dbReference>
<dbReference type="InterPro" id="IPR050209">
    <property type="entry name" value="Rab_GTPases_membrane_traffic"/>
</dbReference>
<sequence length="116" mass="12659">MASPTRSPSFDAMYKIVLVGDAGVGKTNLLGYYCSPDEDKVQQNGVAKTFNLAVKPTVGVEFATKIITHKSGARIKAQIWDTAGQERYRAITNSHYRRAAGALLVYDVSARSSFEN</sequence>
<dbReference type="InterPro" id="IPR027417">
    <property type="entry name" value="P-loop_NTPase"/>
</dbReference>
<dbReference type="InterPro" id="IPR001806">
    <property type="entry name" value="Small_GTPase"/>
</dbReference>
<dbReference type="PRINTS" id="PR00449">
    <property type="entry name" value="RASTRNSFRMNG"/>
</dbReference>
<dbReference type="PANTHER" id="PTHR47979">
    <property type="entry name" value="DRAB11-RELATED"/>
    <property type="match status" value="1"/>
</dbReference>
<dbReference type="PROSITE" id="PS51419">
    <property type="entry name" value="RAB"/>
    <property type="match status" value="1"/>
</dbReference>
<reference evidence="2 3" key="1">
    <citation type="journal article" date="2023" name="Commun. Biol.">
        <title>Genome analysis of Parmales, the sister group of diatoms, reveals the evolutionary specialization of diatoms from phago-mixotrophs to photoautotrophs.</title>
        <authorList>
            <person name="Ban H."/>
            <person name="Sato S."/>
            <person name="Yoshikawa S."/>
            <person name="Yamada K."/>
            <person name="Nakamura Y."/>
            <person name="Ichinomiya M."/>
            <person name="Sato N."/>
            <person name="Blanc-Mathieu R."/>
            <person name="Endo H."/>
            <person name="Kuwata A."/>
            <person name="Ogata H."/>
        </authorList>
    </citation>
    <scope>NUCLEOTIDE SEQUENCE [LARGE SCALE GENOMIC DNA]</scope>
</reference>
<comment type="similarity">
    <text evidence="1">Belongs to the small GTPase superfamily. Rab family.</text>
</comment>
<accession>A0ABQ6MU04</accession>
<dbReference type="SMART" id="SM00175">
    <property type="entry name" value="RAB"/>
    <property type="match status" value="1"/>
</dbReference>
<gene>
    <name evidence="2" type="ORF">TeGR_g3110</name>
</gene>